<dbReference type="EMBL" id="LR797523">
    <property type="protein sequence ID" value="CAB4222287.1"/>
    <property type="molecule type" value="Genomic_DNA"/>
</dbReference>
<evidence type="ECO:0000313" key="1">
    <source>
        <dbReference type="EMBL" id="CAB4222287.1"/>
    </source>
</evidence>
<gene>
    <name evidence="1" type="ORF">UFOVP1655_73</name>
</gene>
<proteinExistence type="predicted"/>
<name>A0A6J5T6T3_9CAUD</name>
<reference evidence="1" key="1">
    <citation type="submission" date="2020-05" db="EMBL/GenBank/DDBJ databases">
        <authorList>
            <person name="Chiriac C."/>
            <person name="Salcher M."/>
            <person name="Ghai R."/>
            <person name="Kavagutti S V."/>
        </authorList>
    </citation>
    <scope>NUCLEOTIDE SEQUENCE</scope>
</reference>
<sequence length="192" mass="22562">MTWLTHIDIKKYREKYNLVDFIETGCWQGAGIGHAFDSGYDEVYSCDIGLEYVTMSQQKFPYANIEHSESLSYLTNLLPNQTNKTLFWLDAHFPDIYGEDEFAEEFRIPLIPEIELIKKLKPDYSKDVVVCDDMRTFRSPKNPTYTKGELPEKHLIDVDWDKFVNILSDTHDYELINKHDGVIVFYPKTMEK</sequence>
<organism evidence="1">
    <name type="scientific">uncultured Caudovirales phage</name>
    <dbReference type="NCBI Taxonomy" id="2100421"/>
    <lineage>
        <taxon>Viruses</taxon>
        <taxon>Duplodnaviria</taxon>
        <taxon>Heunggongvirae</taxon>
        <taxon>Uroviricota</taxon>
        <taxon>Caudoviricetes</taxon>
        <taxon>Peduoviridae</taxon>
        <taxon>Maltschvirus</taxon>
        <taxon>Maltschvirus maltsch</taxon>
    </lineage>
</organism>
<protein>
    <submittedName>
        <fullName evidence="1">Uncharacterized protein</fullName>
    </submittedName>
</protein>
<accession>A0A6J5T6T3</accession>